<dbReference type="InterPro" id="IPR036770">
    <property type="entry name" value="Ankyrin_rpt-contain_sf"/>
</dbReference>
<feature type="repeat" description="ANK" evidence="3">
    <location>
        <begin position="210"/>
        <end position="242"/>
    </location>
</feature>
<evidence type="ECO:0000256" key="2">
    <source>
        <dbReference type="ARBA" id="ARBA00023043"/>
    </source>
</evidence>
<dbReference type="SMART" id="SM00248">
    <property type="entry name" value="ANK"/>
    <property type="match status" value="3"/>
</dbReference>
<gene>
    <name evidence="4" type="ORF">D0864_02160</name>
</gene>
<organism evidence="4 5">
    <name type="scientific">Hortaea werneckii</name>
    <name type="common">Black yeast</name>
    <name type="synonym">Cladosporium werneckii</name>
    <dbReference type="NCBI Taxonomy" id="91943"/>
    <lineage>
        <taxon>Eukaryota</taxon>
        <taxon>Fungi</taxon>
        <taxon>Dikarya</taxon>
        <taxon>Ascomycota</taxon>
        <taxon>Pezizomycotina</taxon>
        <taxon>Dothideomycetes</taxon>
        <taxon>Dothideomycetidae</taxon>
        <taxon>Mycosphaerellales</taxon>
        <taxon>Teratosphaeriaceae</taxon>
        <taxon>Hortaea</taxon>
    </lineage>
</organism>
<accession>A0A3M7H0F1</accession>
<dbReference type="Proteomes" id="UP000269539">
    <property type="component" value="Unassembled WGS sequence"/>
</dbReference>
<reference evidence="4 5" key="1">
    <citation type="journal article" date="2018" name="BMC Genomics">
        <title>Genomic evidence for intraspecific hybridization in a clonal and extremely halotolerant yeast.</title>
        <authorList>
            <person name="Gostincar C."/>
            <person name="Stajich J.E."/>
            <person name="Zupancic J."/>
            <person name="Zalar P."/>
            <person name="Gunde-Cimerman N."/>
        </authorList>
    </citation>
    <scope>NUCLEOTIDE SEQUENCE [LARGE SCALE GENOMIC DNA]</scope>
    <source>
        <strain evidence="4 5">EXF-10513</strain>
    </source>
</reference>
<sequence>MSEPREDEQLCAAVISRDASAIERASKELQDNHSSPSFSRATITAIDEMNLEALSHLLQYSPLDEDIAQAAAASESTRVVQLILDQGWDVNRPLCGGQVPSMLRSSFAVRNESYLDWMLAMGANPNATSNLNETALSIAIREGTMKVVKKLLELDIMDTSRGDLLHCAIQREESADTAELIDRLILEKNAQVDAYEYDNDIAGQWRYGFPLRTPLHIACEIMNITAAKALLRHGANARQLKKQCNDLVPPTPLELATDKPDLQALLLA</sequence>
<name>A0A3M7H0F1_HORWE</name>
<evidence type="ECO:0000256" key="3">
    <source>
        <dbReference type="PROSITE-ProRule" id="PRU00023"/>
    </source>
</evidence>
<evidence type="ECO:0000256" key="1">
    <source>
        <dbReference type="ARBA" id="ARBA00022737"/>
    </source>
</evidence>
<comment type="caution">
    <text evidence="4">The sequence shown here is derived from an EMBL/GenBank/DDBJ whole genome shotgun (WGS) entry which is preliminary data.</text>
</comment>
<dbReference type="VEuPathDB" id="FungiDB:BTJ68_01431"/>
<dbReference type="InterPro" id="IPR002110">
    <property type="entry name" value="Ankyrin_rpt"/>
</dbReference>
<dbReference type="Gene3D" id="1.25.40.20">
    <property type="entry name" value="Ankyrin repeat-containing domain"/>
    <property type="match status" value="2"/>
</dbReference>
<dbReference type="PANTHER" id="PTHR24198:SF165">
    <property type="entry name" value="ANKYRIN REPEAT-CONTAINING PROTEIN-RELATED"/>
    <property type="match status" value="1"/>
</dbReference>
<dbReference type="Pfam" id="PF00023">
    <property type="entry name" value="Ank"/>
    <property type="match status" value="1"/>
</dbReference>
<keyword evidence="1" id="KW-0677">Repeat</keyword>
<dbReference type="AlphaFoldDB" id="A0A3M7H0F1"/>
<protein>
    <submittedName>
        <fullName evidence="4">Uncharacterized protein</fullName>
    </submittedName>
</protein>
<dbReference type="PROSITE" id="PS50088">
    <property type="entry name" value="ANK_REPEAT"/>
    <property type="match status" value="1"/>
</dbReference>
<keyword evidence="2 3" id="KW-0040">ANK repeat</keyword>
<evidence type="ECO:0000313" key="5">
    <source>
        <dbReference type="Proteomes" id="UP000269539"/>
    </source>
</evidence>
<proteinExistence type="predicted"/>
<dbReference type="PROSITE" id="PS50297">
    <property type="entry name" value="ANK_REP_REGION"/>
    <property type="match status" value="1"/>
</dbReference>
<dbReference type="PANTHER" id="PTHR24198">
    <property type="entry name" value="ANKYRIN REPEAT AND PROTEIN KINASE DOMAIN-CONTAINING PROTEIN"/>
    <property type="match status" value="1"/>
</dbReference>
<dbReference type="SUPFAM" id="SSF48403">
    <property type="entry name" value="Ankyrin repeat"/>
    <property type="match status" value="1"/>
</dbReference>
<dbReference type="EMBL" id="QWIO01000148">
    <property type="protein sequence ID" value="RMZ06756.1"/>
    <property type="molecule type" value="Genomic_DNA"/>
</dbReference>
<evidence type="ECO:0000313" key="4">
    <source>
        <dbReference type="EMBL" id="RMZ06756.1"/>
    </source>
</evidence>